<evidence type="ECO:0000313" key="2">
    <source>
        <dbReference type="Proteomes" id="UP000887458"/>
    </source>
</evidence>
<comment type="caution">
    <text evidence="1">The sequence shown here is derived from an EMBL/GenBank/DDBJ whole genome shotgun (WGS) entry which is preliminary data.</text>
</comment>
<keyword evidence="2" id="KW-1185">Reference proteome</keyword>
<organism evidence="1 2">
    <name type="scientific">Dermatophagoides pteronyssinus</name>
    <name type="common">European house dust mite</name>
    <dbReference type="NCBI Taxonomy" id="6956"/>
    <lineage>
        <taxon>Eukaryota</taxon>
        <taxon>Metazoa</taxon>
        <taxon>Ecdysozoa</taxon>
        <taxon>Arthropoda</taxon>
        <taxon>Chelicerata</taxon>
        <taxon>Arachnida</taxon>
        <taxon>Acari</taxon>
        <taxon>Acariformes</taxon>
        <taxon>Sarcoptiformes</taxon>
        <taxon>Astigmata</taxon>
        <taxon>Psoroptidia</taxon>
        <taxon>Analgoidea</taxon>
        <taxon>Pyroglyphidae</taxon>
        <taxon>Dermatophagoidinae</taxon>
        <taxon>Dermatophagoides</taxon>
    </lineage>
</organism>
<accession>A0ABQ8JQT3</accession>
<sequence>MNNNSSEIKQTEITTTTTTIDDFHFHSVFILRLNSNEFCSRIAFDDNNCDKIAFNHRNLHWSSVWLSPSILFQQIYVPTFTFNNYYKHLKFIYMESTEKNGILIYSFIDNNIVNDNSLLRLCSNSSLSSSFFDHPSTFRVYLHNNNDNKNQMMTTNNNSLMMLNKIITSKANTGIMDDKMIIVIPLKTLKPNDLLVDEDHHQMEQRININNNNNNDDDYRFLSLFKFDDKQNRFHKQKQQQKQQGYIKL</sequence>
<gene>
    <name evidence="1" type="ORF">DERP_012286</name>
</gene>
<protein>
    <submittedName>
        <fullName evidence="1">Uncharacterized protein</fullName>
    </submittedName>
</protein>
<dbReference type="EMBL" id="NJHN03000025">
    <property type="protein sequence ID" value="KAH9424800.1"/>
    <property type="molecule type" value="Genomic_DNA"/>
</dbReference>
<reference evidence="1 2" key="1">
    <citation type="journal article" date="2018" name="J. Allergy Clin. Immunol.">
        <title>High-quality assembly of Dermatophagoides pteronyssinus genome and transcriptome reveals a wide range of novel allergens.</title>
        <authorList>
            <person name="Liu X.Y."/>
            <person name="Yang K.Y."/>
            <person name="Wang M.Q."/>
            <person name="Kwok J.S."/>
            <person name="Zeng X."/>
            <person name="Yang Z."/>
            <person name="Xiao X.J."/>
            <person name="Lau C.P."/>
            <person name="Li Y."/>
            <person name="Huang Z.M."/>
            <person name="Ba J.G."/>
            <person name="Yim A.K."/>
            <person name="Ouyang C.Y."/>
            <person name="Ngai S.M."/>
            <person name="Chan T.F."/>
            <person name="Leung E.L."/>
            <person name="Liu L."/>
            <person name="Liu Z.G."/>
            <person name="Tsui S.K."/>
        </authorList>
    </citation>
    <scope>NUCLEOTIDE SEQUENCE [LARGE SCALE GENOMIC DNA]</scope>
    <source>
        <strain evidence="1">Derp</strain>
    </source>
</reference>
<name>A0ABQ8JQT3_DERPT</name>
<proteinExistence type="predicted"/>
<reference evidence="1 2" key="2">
    <citation type="journal article" date="2022" name="Mol. Biol. Evol.">
        <title>Comparative Genomics Reveals Insights into the Divergent Evolution of Astigmatic Mites and Household Pest Adaptations.</title>
        <authorList>
            <person name="Xiong Q."/>
            <person name="Wan A.T."/>
            <person name="Liu X."/>
            <person name="Fung C.S."/>
            <person name="Xiao X."/>
            <person name="Malainual N."/>
            <person name="Hou J."/>
            <person name="Wang L."/>
            <person name="Wang M."/>
            <person name="Yang K.Y."/>
            <person name="Cui Y."/>
            <person name="Leung E.L."/>
            <person name="Nong W."/>
            <person name="Shin S.K."/>
            <person name="Au S.W."/>
            <person name="Jeong K.Y."/>
            <person name="Chew F.T."/>
            <person name="Hui J.H."/>
            <person name="Leung T.F."/>
            <person name="Tungtrongchitr A."/>
            <person name="Zhong N."/>
            <person name="Liu Z."/>
            <person name="Tsui S.K."/>
        </authorList>
    </citation>
    <scope>NUCLEOTIDE SEQUENCE [LARGE SCALE GENOMIC DNA]</scope>
    <source>
        <strain evidence="1">Derp</strain>
    </source>
</reference>
<dbReference type="Proteomes" id="UP000887458">
    <property type="component" value="Unassembled WGS sequence"/>
</dbReference>
<evidence type="ECO:0000313" key="1">
    <source>
        <dbReference type="EMBL" id="KAH9424800.1"/>
    </source>
</evidence>